<accession>A0ABP8GTN9</accession>
<dbReference type="Proteomes" id="UP001501671">
    <property type="component" value="Unassembled WGS sequence"/>
</dbReference>
<dbReference type="InterPro" id="IPR017938">
    <property type="entry name" value="Riboflavin_synthase-like_b-brl"/>
</dbReference>
<feature type="domain" description="2Fe-2S ferredoxin-type" evidence="9">
    <location>
        <begin position="230"/>
        <end position="315"/>
    </location>
</feature>
<dbReference type="Gene3D" id="3.10.20.30">
    <property type="match status" value="1"/>
</dbReference>
<evidence type="ECO:0000256" key="2">
    <source>
        <dbReference type="ARBA" id="ARBA00022630"/>
    </source>
</evidence>
<gene>
    <name evidence="11" type="ORF">GCM10023144_16960</name>
</gene>
<dbReference type="RefSeq" id="WP_345248284.1">
    <property type="nucleotide sequence ID" value="NZ_BAABFO010000006.1"/>
</dbReference>
<sequence>MKVRITRKFETATDICAFELADPEGTPLPAFSAGAHIDVHLGNGLVRQYSLCNNPNDRHRYMLGVLRDPVSRGGSVAMHALREGDEVEISEPRNHFPLAAEARHSILLAGGIGVTPILCMAERLAHIGASFEFHYCTRSPERTAFRDRLAEPDLQGKAHLYHDSEPPEKRIDLAAVLGKPDAGTHLYVCGPGGFIDAVLNAAKAAGWPEQNVHREYFSAAPAATAEDGSFEVKIASTGQIVVIPPDQTVTEALAAAGVEVLTSCEQGVCGTCLTRVLEGVPDHRDLYLTDAEHDANDQFLPCCSRSKTPMLVLDL</sequence>
<feature type="domain" description="FAD-binding FR-type" evidence="10">
    <location>
        <begin position="1"/>
        <end position="99"/>
    </location>
</feature>
<evidence type="ECO:0000259" key="10">
    <source>
        <dbReference type="PROSITE" id="PS51384"/>
    </source>
</evidence>
<dbReference type="PRINTS" id="PR00409">
    <property type="entry name" value="PHDIOXRDTASE"/>
</dbReference>
<dbReference type="SUPFAM" id="SSF52343">
    <property type="entry name" value="Ferredoxin reductase-like, C-terminal NADP-linked domain"/>
    <property type="match status" value="1"/>
</dbReference>
<keyword evidence="8" id="KW-0411">Iron-sulfur</keyword>
<keyword evidence="5" id="KW-0479">Metal-binding</keyword>
<dbReference type="InterPro" id="IPR050415">
    <property type="entry name" value="MRET"/>
</dbReference>
<protein>
    <submittedName>
        <fullName evidence="11">PDR/VanB family oxidoreductase</fullName>
    </submittedName>
</protein>
<dbReference type="Gene3D" id="3.40.50.80">
    <property type="entry name" value="Nucleotide-binding domain of ferredoxin-NADP reductase (FNR) module"/>
    <property type="match status" value="1"/>
</dbReference>
<evidence type="ECO:0000256" key="7">
    <source>
        <dbReference type="ARBA" id="ARBA00023004"/>
    </source>
</evidence>
<dbReference type="SUPFAM" id="SSF63380">
    <property type="entry name" value="Riboflavin synthase domain-like"/>
    <property type="match status" value="1"/>
</dbReference>
<keyword evidence="6" id="KW-0560">Oxidoreductase</keyword>
<evidence type="ECO:0000313" key="11">
    <source>
        <dbReference type="EMBL" id="GAA4329783.1"/>
    </source>
</evidence>
<evidence type="ECO:0000256" key="3">
    <source>
        <dbReference type="ARBA" id="ARBA00022643"/>
    </source>
</evidence>
<evidence type="ECO:0000256" key="8">
    <source>
        <dbReference type="ARBA" id="ARBA00023014"/>
    </source>
</evidence>
<dbReference type="CDD" id="cd00207">
    <property type="entry name" value="fer2"/>
    <property type="match status" value="1"/>
</dbReference>
<dbReference type="PROSITE" id="PS51384">
    <property type="entry name" value="FAD_FR"/>
    <property type="match status" value="1"/>
</dbReference>
<dbReference type="PROSITE" id="PS51085">
    <property type="entry name" value="2FE2S_FER_2"/>
    <property type="match status" value="1"/>
</dbReference>
<dbReference type="PROSITE" id="PS00197">
    <property type="entry name" value="2FE2S_FER_1"/>
    <property type="match status" value="1"/>
</dbReference>
<keyword evidence="4" id="KW-0001">2Fe-2S</keyword>
<dbReference type="CDD" id="cd06185">
    <property type="entry name" value="PDR_like"/>
    <property type="match status" value="1"/>
</dbReference>
<dbReference type="InterPro" id="IPR012675">
    <property type="entry name" value="Beta-grasp_dom_sf"/>
</dbReference>
<dbReference type="EMBL" id="BAABFO010000006">
    <property type="protein sequence ID" value="GAA4329783.1"/>
    <property type="molecule type" value="Genomic_DNA"/>
</dbReference>
<reference evidence="12" key="1">
    <citation type="journal article" date="2019" name="Int. J. Syst. Evol. Microbiol.">
        <title>The Global Catalogue of Microorganisms (GCM) 10K type strain sequencing project: providing services to taxonomists for standard genome sequencing and annotation.</title>
        <authorList>
            <consortium name="The Broad Institute Genomics Platform"/>
            <consortium name="The Broad Institute Genome Sequencing Center for Infectious Disease"/>
            <person name="Wu L."/>
            <person name="Ma J."/>
        </authorList>
    </citation>
    <scope>NUCLEOTIDE SEQUENCE [LARGE SCALE GENOMIC DNA]</scope>
    <source>
        <strain evidence="12">JCM 17666</strain>
    </source>
</reference>
<comment type="caution">
    <text evidence="11">The sequence shown here is derived from an EMBL/GenBank/DDBJ whole genome shotgun (WGS) entry which is preliminary data.</text>
</comment>
<evidence type="ECO:0000256" key="4">
    <source>
        <dbReference type="ARBA" id="ARBA00022714"/>
    </source>
</evidence>
<comment type="cofactor">
    <cofactor evidence="1">
        <name>FMN</name>
        <dbReference type="ChEBI" id="CHEBI:58210"/>
    </cofactor>
</comment>
<keyword evidence="12" id="KW-1185">Reference proteome</keyword>
<dbReference type="InterPro" id="IPR017927">
    <property type="entry name" value="FAD-bd_FR_type"/>
</dbReference>
<evidence type="ECO:0000259" key="9">
    <source>
        <dbReference type="PROSITE" id="PS51085"/>
    </source>
</evidence>
<name>A0ABP8GTN9_9BURK</name>
<dbReference type="Pfam" id="PF00111">
    <property type="entry name" value="Fer2"/>
    <property type="match status" value="1"/>
</dbReference>
<keyword evidence="7" id="KW-0408">Iron</keyword>
<evidence type="ECO:0000256" key="1">
    <source>
        <dbReference type="ARBA" id="ARBA00001917"/>
    </source>
</evidence>
<dbReference type="Gene3D" id="2.40.30.10">
    <property type="entry name" value="Translation factors"/>
    <property type="match status" value="1"/>
</dbReference>
<dbReference type="PANTHER" id="PTHR47354">
    <property type="entry name" value="NADH OXIDOREDUCTASE HCR"/>
    <property type="match status" value="1"/>
</dbReference>
<proteinExistence type="predicted"/>
<dbReference type="InterPro" id="IPR054582">
    <property type="entry name" value="DmmA-like_N"/>
</dbReference>
<evidence type="ECO:0000256" key="5">
    <source>
        <dbReference type="ARBA" id="ARBA00022723"/>
    </source>
</evidence>
<dbReference type="InterPro" id="IPR006058">
    <property type="entry name" value="2Fe2S_fd_BS"/>
</dbReference>
<dbReference type="InterPro" id="IPR036010">
    <property type="entry name" value="2Fe-2S_ferredoxin-like_sf"/>
</dbReference>
<dbReference type="Pfam" id="PF22290">
    <property type="entry name" value="DmmA-like_N"/>
    <property type="match status" value="1"/>
</dbReference>
<keyword evidence="2" id="KW-0285">Flavoprotein</keyword>
<dbReference type="InterPro" id="IPR039261">
    <property type="entry name" value="FNR_nucleotide-bd"/>
</dbReference>
<evidence type="ECO:0000256" key="6">
    <source>
        <dbReference type="ARBA" id="ARBA00023002"/>
    </source>
</evidence>
<evidence type="ECO:0000313" key="12">
    <source>
        <dbReference type="Proteomes" id="UP001501671"/>
    </source>
</evidence>
<dbReference type="SUPFAM" id="SSF54292">
    <property type="entry name" value="2Fe-2S ferredoxin-like"/>
    <property type="match status" value="1"/>
</dbReference>
<organism evidence="11 12">
    <name type="scientific">Pigmentiphaga soli</name>
    <dbReference type="NCBI Taxonomy" id="1007095"/>
    <lineage>
        <taxon>Bacteria</taxon>
        <taxon>Pseudomonadati</taxon>
        <taxon>Pseudomonadota</taxon>
        <taxon>Betaproteobacteria</taxon>
        <taxon>Burkholderiales</taxon>
        <taxon>Alcaligenaceae</taxon>
        <taxon>Pigmentiphaga</taxon>
    </lineage>
</organism>
<keyword evidence="3" id="KW-0288">FMN</keyword>
<dbReference type="PANTHER" id="PTHR47354:SF1">
    <property type="entry name" value="CARNITINE MONOOXYGENASE REDUCTASE SUBUNIT"/>
    <property type="match status" value="1"/>
</dbReference>
<dbReference type="InterPro" id="IPR001041">
    <property type="entry name" value="2Fe-2S_ferredoxin-type"/>
</dbReference>